<dbReference type="AlphaFoldDB" id="A0A5B6US85"/>
<organism evidence="2 3">
    <name type="scientific">Gossypium australe</name>
    <dbReference type="NCBI Taxonomy" id="47621"/>
    <lineage>
        <taxon>Eukaryota</taxon>
        <taxon>Viridiplantae</taxon>
        <taxon>Streptophyta</taxon>
        <taxon>Embryophyta</taxon>
        <taxon>Tracheophyta</taxon>
        <taxon>Spermatophyta</taxon>
        <taxon>Magnoliopsida</taxon>
        <taxon>eudicotyledons</taxon>
        <taxon>Gunneridae</taxon>
        <taxon>Pentapetalae</taxon>
        <taxon>rosids</taxon>
        <taxon>malvids</taxon>
        <taxon>Malvales</taxon>
        <taxon>Malvaceae</taxon>
        <taxon>Malvoideae</taxon>
        <taxon>Gossypium</taxon>
    </lineage>
</organism>
<reference evidence="2" key="1">
    <citation type="submission" date="2019-08" db="EMBL/GenBank/DDBJ databases">
        <authorList>
            <person name="Liu F."/>
        </authorList>
    </citation>
    <scope>NUCLEOTIDE SEQUENCE [LARGE SCALE GENOMIC DNA]</scope>
    <source>
        <strain evidence="2">PA1801</strain>
        <tissue evidence="2">Leaf</tissue>
    </source>
</reference>
<dbReference type="Pfam" id="PF16544">
    <property type="entry name" value="STAR_dimer"/>
    <property type="match status" value="1"/>
</dbReference>
<evidence type="ECO:0000313" key="3">
    <source>
        <dbReference type="Proteomes" id="UP000325315"/>
    </source>
</evidence>
<protein>
    <recommendedName>
        <fullName evidence="1">STAR protein homodimerisation region domain-containing protein</fullName>
    </recommendedName>
</protein>
<keyword evidence="3" id="KW-1185">Reference proteome</keyword>
<sequence length="91" mass="10432">MAFALATLYGDWRNGDQGTDEVEHEAKLAIWLYFIIVIFNVNLQSNNGRYLAELLAEKHKLVPFTQVLPLCTRLVNQDSYLRFIIMSALSV</sequence>
<dbReference type="EMBL" id="SMMG02000009">
    <property type="protein sequence ID" value="KAA3460950.1"/>
    <property type="molecule type" value="Genomic_DNA"/>
</dbReference>
<comment type="caution">
    <text evidence="2">The sequence shown here is derived from an EMBL/GenBank/DDBJ whole genome shotgun (WGS) entry which is preliminary data.</text>
</comment>
<accession>A0A5B6US85</accession>
<proteinExistence type="predicted"/>
<gene>
    <name evidence="2" type="ORF">EPI10_027565</name>
</gene>
<dbReference type="Proteomes" id="UP000325315">
    <property type="component" value="Unassembled WGS sequence"/>
</dbReference>
<evidence type="ECO:0000313" key="2">
    <source>
        <dbReference type="EMBL" id="KAA3460950.1"/>
    </source>
</evidence>
<feature type="domain" description="STAR protein homodimerisation region" evidence="1">
    <location>
        <begin position="49"/>
        <end position="77"/>
    </location>
</feature>
<name>A0A5B6US85_9ROSI</name>
<dbReference type="InterPro" id="IPR032377">
    <property type="entry name" value="STAR_dimer"/>
</dbReference>
<dbReference type="OrthoDB" id="6777263at2759"/>
<evidence type="ECO:0000259" key="1">
    <source>
        <dbReference type="Pfam" id="PF16544"/>
    </source>
</evidence>